<reference evidence="9" key="1">
    <citation type="submission" date="2025-08" db="UniProtKB">
        <authorList>
            <consortium name="RefSeq"/>
        </authorList>
    </citation>
    <scope>IDENTIFICATION</scope>
    <source>
        <tissue evidence="9">Silk gland</tissue>
    </source>
</reference>
<dbReference type="OrthoDB" id="75807at2759"/>
<feature type="region of interest" description="Disordered" evidence="6">
    <location>
        <begin position="186"/>
        <end position="232"/>
    </location>
</feature>
<dbReference type="Pfam" id="PF05485">
    <property type="entry name" value="THAP"/>
    <property type="match status" value="1"/>
</dbReference>
<evidence type="ECO:0000256" key="5">
    <source>
        <dbReference type="PROSITE-ProRule" id="PRU00309"/>
    </source>
</evidence>
<keyword evidence="4 5" id="KW-0238">DNA-binding</keyword>
<name>A0A6J2KCR6_BOMMA</name>
<accession>A0A6J2KCR6</accession>
<dbReference type="AlphaFoldDB" id="A0A6J2KCR6"/>
<protein>
    <submittedName>
        <fullName evidence="9">PiggyBac transposable element-derived protein 4-like isoform X1</fullName>
    </submittedName>
</protein>
<feature type="region of interest" description="Disordered" evidence="6">
    <location>
        <begin position="117"/>
        <end position="136"/>
    </location>
</feature>
<dbReference type="PANTHER" id="PTHR46599">
    <property type="entry name" value="PIGGYBAC TRANSPOSABLE ELEMENT-DERIVED PROTEIN 4"/>
    <property type="match status" value="1"/>
</dbReference>
<evidence type="ECO:0000313" key="9">
    <source>
        <dbReference type="RefSeq" id="XP_028040081.1"/>
    </source>
</evidence>
<dbReference type="InterPro" id="IPR006612">
    <property type="entry name" value="THAP_Znf"/>
</dbReference>
<evidence type="ECO:0000259" key="7">
    <source>
        <dbReference type="PROSITE" id="PS50950"/>
    </source>
</evidence>
<keyword evidence="3" id="KW-0862">Zinc</keyword>
<dbReference type="SUPFAM" id="SSF57716">
    <property type="entry name" value="Glucocorticoid receptor-like (DNA-binding domain)"/>
    <property type="match status" value="1"/>
</dbReference>
<dbReference type="GO" id="GO:0003677">
    <property type="term" value="F:DNA binding"/>
    <property type="evidence" value="ECO:0007669"/>
    <property type="project" value="UniProtKB-UniRule"/>
</dbReference>
<gene>
    <name evidence="9" type="primary">LOC114250417</name>
</gene>
<dbReference type="PROSITE" id="PS50950">
    <property type="entry name" value="ZF_THAP"/>
    <property type="match status" value="1"/>
</dbReference>
<evidence type="ECO:0000313" key="8">
    <source>
        <dbReference type="Proteomes" id="UP000504629"/>
    </source>
</evidence>
<dbReference type="GeneID" id="114250417"/>
<evidence type="ECO:0000256" key="1">
    <source>
        <dbReference type="ARBA" id="ARBA00022723"/>
    </source>
</evidence>
<proteinExistence type="predicted"/>
<evidence type="ECO:0000256" key="3">
    <source>
        <dbReference type="ARBA" id="ARBA00022833"/>
    </source>
</evidence>
<keyword evidence="2 5" id="KW-0863">Zinc-finger</keyword>
<dbReference type="RefSeq" id="XP_028040081.1">
    <property type="nucleotide sequence ID" value="XM_028184280.1"/>
</dbReference>
<dbReference type="InterPro" id="IPR029526">
    <property type="entry name" value="PGBD"/>
</dbReference>
<keyword evidence="1" id="KW-0479">Metal-binding</keyword>
<evidence type="ECO:0000256" key="2">
    <source>
        <dbReference type="ARBA" id="ARBA00022771"/>
    </source>
</evidence>
<sequence>MNVKNYYQCCAVPSCGNTTIKTPKKLFIHVPAKTDLRNKWLECARMNVRNVSAKSSIFFCEDHFDMEKDIENYYRYKTGFSRRLILVPGVLPSRFHCQEGSRQPSSDNAVRADFRKRRKIHDTHSNQPNCKSSKKDDVKEIVKIAESNSVERKLSPVSTQEVWSDSPYSVGDLLAPRSAGQCIVTSGHKTDRRRKRSRKQLIASSSASSIIEKNKNRTTMQTISDPKCDLEESNNLSHVEKDDDDSDDETAGFATLKLEAAKLRHFLTNEEETEDGLPVFCNRVHKELDGTRKEVGRHAINKLKTEELEFDVPPDTVIEFAALSNTEEMCSDIDNNIIQKCKETPPSEDSNISTFISCGVMEEYLDKNLTIKVKIENNDETQSLDSKTGLDEEYFASERVKIEYEDTSISISPHLCSWSEDFSTFQSAQEAYTRTPGTNTTSEEPVDIFLNIWDQTILEQIVQETNRYASQAVTDASEGIDSNPKPLEWEETTVEELYRFFAVLIYMSMCVRASLREYWMSGVLGMPTFRNIMSENRFRVLLKFLYFSKDNNETSLVDSHEKEMSKINPIVEHCNDKFSSLYVPLKHLSVGESFIHMSDRGALPRCKQTNENQRIKCLELCEAETGYLLKCVMLTEKDSTVFERSKDRSQDKFSGHVLKLLDGHLDVGHVVVVDKWHSQLQLARYLKSRRTDVIGSICRQNAQLPRAIKSINETNLQSEGCIAVHCGDVALITWKDVTLLSTYHKDLNVLKASNNIPTPSIVLDYNKYMRGVDIKDQNLSAYVFEGRRDVKWYIQIFKRLLNTSLYNSYLVYRKKTDCRLTQREFRYKIAEDLLRRFPRSSVMRPPSLPTTAPDLEENHFPVLIKTGAGSGSKRRRCVCCQVAGRKKFVAQMCSGCDAPLCVGKCWADYHTSSSSKELK</sequence>
<evidence type="ECO:0000256" key="4">
    <source>
        <dbReference type="ARBA" id="ARBA00023125"/>
    </source>
</evidence>
<feature type="compositionally biased region" description="Basic residues" evidence="6">
    <location>
        <begin position="190"/>
        <end position="199"/>
    </location>
</feature>
<dbReference type="Pfam" id="PF13843">
    <property type="entry name" value="DDE_Tnp_1_7"/>
    <property type="match status" value="1"/>
</dbReference>
<dbReference type="GO" id="GO:0008270">
    <property type="term" value="F:zinc ion binding"/>
    <property type="evidence" value="ECO:0007669"/>
    <property type="project" value="UniProtKB-KW"/>
</dbReference>
<dbReference type="SMART" id="SM00980">
    <property type="entry name" value="THAP"/>
    <property type="match status" value="1"/>
</dbReference>
<dbReference type="Proteomes" id="UP000504629">
    <property type="component" value="Unplaced"/>
</dbReference>
<feature type="compositionally biased region" description="Low complexity" evidence="6">
    <location>
        <begin position="202"/>
        <end position="211"/>
    </location>
</feature>
<dbReference type="KEGG" id="bman:114250417"/>
<feature type="domain" description="THAP-type" evidence="7">
    <location>
        <begin position="3"/>
        <end position="95"/>
    </location>
</feature>
<evidence type="ECO:0000256" key="6">
    <source>
        <dbReference type="SAM" id="MobiDB-lite"/>
    </source>
</evidence>
<dbReference type="PANTHER" id="PTHR46599:SF3">
    <property type="entry name" value="PIGGYBAC TRANSPOSABLE ELEMENT-DERIVED PROTEIN 4"/>
    <property type="match status" value="1"/>
</dbReference>
<organism evidence="8 9">
    <name type="scientific">Bombyx mandarina</name>
    <name type="common">Wild silk moth</name>
    <name type="synonym">Wild silkworm</name>
    <dbReference type="NCBI Taxonomy" id="7092"/>
    <lineage>
        <taxon>Eukaryota</taxon>
        <taxon>Metazoa</taxon>
        <taxon>Ecdysozoa</taxon>
        <taxon>Arthropoda</taxon>
        <taxon>Hexapoda</taxon>
        <taxon>Insecta</taxon>
        <taxon>Pterygota</taxon>
        <taxon>Neoptera</taxon>
        <taxon>Endopterygota</taxon>
        <taxon>Lepidoptera</taxon>
        <taxon>Glossata</taxon>
        <taxon>Ditrysia</taxon>
        <taxon>Bombycoidea</taxon>
        <taxon>Bombycidae</taxon>
        <taxon>Bombycinae</taxon>
        <taxon>Bombyx</taxon>
    </lineage>
</organism>
<keyword evidence="8" id="KW-1185">Reference proteome</keyword>